<organism evidence="4 5">
    <name type="scientific">Saccharomyces mikatae IFO 1815</name>
    <dbReference type="NCBI Taxonomy" id="226126"/>
    <lineage>
        <taxon>Eukaryota</taxon>
        <taxon>Fungi</taxon>
        <taxon>Dikarya</taxon>
        <taxon>Ascomycota</taxon>
        <taxon>Saccharomycotina</taxon>
        <taxon>Saccharomycetes</taxon>
        <taxon>Saccharomycetales</taxon>
        <taxon>Saccharomycetaceae</taxon>
        <taxon>Saccharomyces</taxon>
    </lineage>
</organism>
<sequence length="431" mass="50008">MVDSNNYQLEHQALLDNEQQTSEIISKPSNIRRKYVPTPQDTRKSRASYTGSAMINPISKQSRTGAGAQRTSRTAQKLKLLPEEPFQRDGDGLTELKNQEVYSQVNRIKDKPARRDAEKLGKAHRHLLPRSTAYCTASSYNMKELIRWLKDSRKLHHTHPKLFDECLYTPFIYNDWRGDKRFEHEDVIRLDDEGGEIIVSDKHPDLFIFEYGVVVMWGFTEREEKAFLNDIEKFEKEKLAEEDIQVEEFNYYVTKSYQPRIYNDFITLRDGSNYMVKLSISHAIAQSVKISLFEELVDNTIEDTQDIPQEIAYSGKVSMSKEDIMKSIGELFILRININLHGSILDSPEIMWSEPQLEPIYQATRGYLEINQRVSLLNQRLEVISDLLQMLKEQLGHSHEEYLEFIVILLVGVEVLISVINIVVDMLASQN</sequence>
<reference evidence="4" key="1">
    <citation type="submission" date="2022-10" db="EMBL/GenBank/DDBJ databases">
        <authorList>
            <person name="Byrne P K."/>
        </authorList>
    </citation>
    <scope>NUCLEOTIDE SEQUENCE</scope>
    <source>
        <strain evidence="4">IFO1815</strain>
    </source>
</reference>
<feature type="transmembrane region" description="Helical" evidence="2">
    <location>
        <begin position="402"/>
        <end position="424"/>
    </location>
</feature>
<dbReference type="GO" id="GO:0005739">
    <property type="term" value="C:mitochondrion"/>
    <property type="evidence" value="ECO:0007669"/>
    <property type="project" value="UniProtKB-ARBA"/>
</dbReference>
<dbReference type="AlphaFoldDB" id="A0AA35NGQ8"/>
<gene>
    <name evidence="4" type="primary">SMKI04G2280</name>
    <name evidence="4" type="ORF">SMKI_04G2280</name>
</gene>
<name>A0AA35NGQ8_SACMI</name>
<dbReference type="InterPro" id="IPR003734">
    <property type="entry name" value="DUF155"/>
</dbReference>
<dbReference type="PANTHER" id="PTHR16255:SF15">
    <property type="entry name" value="SPORULATION PROTEIN RMD1"/>
    <property type="match status" value="1"/>
</dbReference>
<evidence type="ECO:0000259" key="3">
    <source>
        <dbReference type="Pfam" id="PF02582"/>
    </source>
</evidence>
<protein>
    <recommendedName>
        <fullName evidence="3">DUF155 domain-containing protein</fullName>
    </recommendedName>
</protein>
<dbReference type="GeneID" id="80917102"/>
<comment type="similarity">
    <text evidence="1">Belongs to the RMD1/sif2 family.</text>
</comment>
<dbReference type="RefSeq" id="XP_056081006.1">
    <property type="nucleotide sequence ID" value="XM_056226763.1"/>
</dbReference>
<dbReference type="EMBL" id="OX365760">
    <property type="protein sequence ID" value="CAI4037891.1"/>
    <property type="molecule type" value="Genomic_DNA"/>
</dbReference>
<evidence type="ECO:0000256" key="2">
    <source>
        <dbReference type="SAM" id="Phobius"/>
    </source>
</evidence>
<dbReference type="InterPro" id="IPR051624">
    <property type="entry name" value="RMD1/Sad1-interacting"/>
</dbReference>
<dbReference type="Pfam" id="PF02582">
    <property type="entry name" value="DUF155"/>
    <property type="match status" value="1"/>
</dbReference>
<dbReference type="Proteomes" id="UP001161438">
    <property type="component" value="Chromosome 4"/>
</dbReference>
<feature type="domain" description="DUF155" evidence="3">
    <location>
        <begin position="206"/>
        <end position="378"/>
    </location>
</feature>
<dbReference type="PANTHER" id="PTHR16255">
    <property type="entry name" value="REQUIRED FOR MEIOTIC NUCLEAR DIVISION PROTEIN 1 HOMOLOG"/>
    <property type="match status" value="1"/>
</dbReference>
<keyword evidence="5" id="KW-1185">Reference proteome</keyword>
<evidence type="ECO:0000313" key="5">
    <source>
        <dbReference type="Proteomes" id="UP001161438"/>
    </source>
</evidence>
<evidence type="ECO:0000256" key="1">
    <source>
        <dbReference type="ARBA" id="ARBA00008306"/>
    </source>
</evidence>
<keyword evidence="2" id="KW-1133">Transmembrane helix</keyword>
<proteinExistence type="inferred from homology"/>
<keyword evidence="2" id="KW-0812">Transmembrane</keyword>
<evidence type="ECO:0000313" key="4">
    <source>
        <dbReference type="EMBL" id="CAI4037891.1"/>
    </source>
</evidence>
<accession>A0AA35NGQ8</accession>
<keyword evidence="2" id="KW-0472">Membrane</keyword>